<dbReference type="OrthoDB" id="10033963at2759"/>
<comment type="caution">
    <text evidence="2">The sequence shown here is derived from an EMBL/GenBank/DDBJ whole genome shotgun (WGS) entry which is preliminary data.</text>
</comment>
<feature type="region of interest" description="Disordered" evidence="1">
    <location>
        <begin position="348"/>
        <end position="367"/>
    </location>
</feature>
<sequence length="959" mass="110676">MGQSSSMSSDSSASSMQDLDTNMSPSTSISSSYIPYTAGRTTAALVPSSTFPGVDVVIDLLHLHPIFSNNSIRMNNEDLQHLSERRAFVKDMKLFQKLLRIAKVNVNEAMEQLFLQLPNEYLKRAGEYYTIFLDMRHQTQRDAYVSGQLRDEFTWPTSFPDCTSALRQFVDRWIQEELPRQSQAKCLILIGPANTGKTSFAKSIPGLNNYFSGAWSSDHFNPYARYTIYENVSWDNFERRGYPDKKLLFTQSGLVDTVYNRGYPTKINVCQPAIVLLNPGSSEGSLNRITSTNESQGIKDDFWSLHAYIYRLGKNESVKRAISSSEDESLEVKRYSNQDDTFEKMYEVNEDDDSSSSDDDNTGDKKLSEHHRETFDFKNLDWCDVPTFIHSMDQGPMSLYDRQKTRETKEQILNIKNRLAQQNCILRPLYKNNGFHLCKNNEYQQKVSDFMTKTGIYSLINKLVDPYTDASKKCLVDVVDQVQTTLDNLLHSQRLTKQQHSRMSINRSSVRLNYLYFTVDTRNEEYPIQPIVVCNDGPTIGIARYVGHLLGLLFNEATHCKLFSKSIDVIQALEYYSQSGHLRPTTLFASFNIDDLCTRFSHDHAVVALERFLHSYAFDHLIQGMTIDTIVQLVRLVLENQYCVLGKNLYRQRIGGASGLPLTIPLTYIYLFYWQQDSMNVFINKNELFGRYQDEAFITWNESEDELHTVLTFAHSEFPQYIWNTTGIGSKICFRDIELGHNNGRVRTTVNYLDSYMRNNTLPSFLDILQQRIGDVWIWLRASLLNAVRYCSDEVNFEDVKSQMKFILSLNGFSDDTFNDGLHEFLDQFGVSTVDPSLTRTNYEIMRQHVFDNDKYRKAMGKNALLQRKEQVTLHLPYVSPCETLVINQFEQKLNNLLSEHGSDHSRMKDLKIKILPHRSPTIPIVDLLVHKRPPIHRLTLPETDQINKSSYEARHISF</sequence>
<dbReference type="SUPFAM" id="SSF52540">
    <property type="entry name" value="P-loop containing nucleoside triphosphate hydrolases"/>
    <property type="match status" value="1"/>
</dbReference>
<dbReference type="PANTHER" id="PTHR21301">
    <property type="entry name" value="REVERSE TRANSCRIPTASE"/>
    <property type="match status" value="1"/>
</dbReference>
<dbReference type="PANTHER" id="PTHR21301:SF10">
    <property type="entry name" value="REVERSE TRANSCRIPTASE DOMAIN-CONTAINING PROTEIN"/>
    <property type="match status" value="1"/>
</dbReference>
<proteinExistence type="predicted"/>
<name>A0A817PCA5_9BILA</name>
<protein>
    <submittedName>
        <fullName evidence="2">Uncharacterized protein</fullName>
    </submittedName>
</protein>
<evidence type="ECO:0000313" key="3">
    <source>
        <dbReference type="Proteomes" id="UP000663825"/>
    </source>
</evidence>
<accession>A0A817PCA5</accession>
<feature type="compositionally biased region" description="Acidic residues" evidence="1">
    <location>
        <begin position="348"/>
        <end position="361"/>
    </location>
</feature>
<organism evidence="2 3">
    <name type="scientific">Rotaria socialis</name>
    <dbReference type="NCBI Taxonomy" id="392032"/>
    <lineage>
        <taxon>Eukaryota</taxon>
        <taxon>Metazoa</taxon>
        <taxon>Spiralia</taxon>
        <taxon>Gnathifera</taxon>
        <taxon>Rotifera</taxon>
        <taxon>Eurotatoria</taxon>
        <taxon>Bdelloidea</taxon>
        <taxon>Philodinida</taxon>
        <taxon>Philodinidae</taxon>
        <taxon>Rotaria</taxon>
    </lineage>
</organism>
<dbReference type="EMBL" id="CAJNXB010001277">
    <property type="protein sequence ID" value="CAF3154052.1"/>
    <property type="molecule type" value="Genomic_DNA"/>
</dbReference>
<dbReference type="Proteomes" id="UP000663825">
    <property type="component" value="Unassembled WGS sequence"/>
</dbReference>
<gene>
    <name evidence="2" type="ORF">TIS948_LOCUS9877</name>
</gene>
<reference evidence="2" key="1">
    <citation type="submission" date="2021-02" db="EMBL/GenBank/DDBJ databases">
        <authorList>
            <person name="Nowell W R."/>
        </authorList>
    </citation>
    <scope>NUCLEOTIDE SEQUENCE</scope>
</reference>
<evidence type="ECO:0000313" key="2">
    <source>
        <dbReference type="EMBL" id="CAF3154052.1"/>
    </source>
</evidence>
<dbReference type="AlphaFoldDB" id="A0A817PCA5"/>
<evidence type="ECO:0000256" key="1">
    <source>
        <dbReference type="SAM" id="MobiDB-lite"/>
    </source>
</evidence>
<feature type="region of interest" description="Disordered" evidence="1">
    <location>
        <begin position="1"/>
        <end position="26"/>
    </location>
</feature>
<dbReference type="InterPro" id="IPR027417">
    <property type="entry name" value="P-loop_NTPase"/>
</dbReference>